<feature type="region of interest" description="Disordered" evidence="2">
    <location>
        <begin position="842"/>
        <end position="923"/>
    </location>
</feature>
<dbReference type="PANTHER" id="PTHR13153">
    <property type="entry name" value="CGTHBA PROTEIN -14 GENE PROTEIN"/>
    <property type="match status" value="1"/>
</dbReference>
<accession>A0A4U7KNW4</accession>
<feature type="compositionally biased region" description="Low complexity" evidence="2">
    <location>
        <begin position="120"/>
        <end position="132"/>
    </location>
</feature>
<feature type="region of interest" description="Disordered" evidence="2">
    <location>
        <begin position="939"/>
        <end position="1224"/>
    </location>
</feature>
<feature type="compositionally biased region" description="Low complexity" evidence="2">
    <location>
        <begin position="1144"/>
        <end position="1168"/>
    </location>
</feature>
<evidence type="ECO:0000313" key="5">
    <source>
        <dbReference type="Proteomes" id="UP000306050"/>
    </source>
</evidence>
<dbReference type="EMBL" id="SRRM01000020">
    <property type="protein sequence ID" value="TKY85487.1"/>
    <property type="molecule type" value="Genomic_DNA"/>
</dbReference>
<dbReference type="PANTHER" id="PTHR13153:SF5">
    <property type="entry name" value="GATOR COMPLEX PROTEIN NPRL3"/>
    <property type="match status" value="1"/>
</dbReference>
<comment type="caution">
    <text evidence="4">The sequence shown here is derived from an EMBL/GenBank/DDBJ whole genome shotgun (WGS) entry which is preliminary data.</text>
</comment>
<feature type="compositionally biased region" description="Basic residues" evidence="2">
    <location>
        <begin position="852"/>
        <end position="866"/>
    </location>
</feature>
<feature type="compositionally biased region" description="Basic and acidic residues" evidence="2">
    <location>
        <begin position="897"/>
        <end position="907"/>
    </location>
</feature>
<gene>
    <name evidence="4" type="ORF">EX895_005649</name>
</gene>
<feature type="region of interest" description="Disordered" evidence="2">
    <location>
        <begin position="241"/>
        <end position="338"/>
    </location>
</feature>
<feature type="compositionally biased region" description="Basic and acidic residues" evidence="2">
    <location>
        <begin position="56"/>
        <end position="67"/>
    </location>
</feature>
<evidence type="ECO:0000313" key="4">
    <source>
        <dbReference type="EMBL" id="TKY85487.1"/>
    </source>
</evidence>
<feature type="compositionally biased region" description="Acidic residues" evidence="2">
    <location>
        <begin position="1057"/>
        <end position="1072"/>
    </location>
</feature>
<feature type="compositionally biased region" description="Polar residues" evidence="2">
    <location>
        <begin position="970"/>
        <end position="984"/>
    </location>
</feature>
<dbReference type="GO" id="GO:0034198">
    <property type="term" value="P:cellular response to amino acid starvation"/>
    <property type="evidence" value="ECO:0007669"/>
    <property type="project" value="TreeGrafter"/>
</dbReference>
<feature type="compositionally biased region" description="Basic and acidic residues" evidence="2">
    <location>
        <begin position="153"/>
        <end position="173"/>
    </location>
</feature>
<comment type="similarity">
    <text evidence="1">Belongs to the NPR3 family.</text>
</comment>
<dbReference type="OrthoDB" id="18648at2759"/>
<keyword evidence="5" id="KW-1185">Reference proteome</keyword>
<feature type="compositionally biased region" description="Acidic residues" evidence="2">
    <location>
        <begin position="92"/>
        <end position="105"/>
    </location>
</feature>
<feature type="compositionally biased region" description="Basic residues" evidence="2">
    <location>
        <begin position="730"/>
        <end position="744"/>
    </location>
</feature>
<evidence type="ECO:0000256" key="1">
    <source>
        <dbReference type="ARBA" id="ARBA00010546"/>
    </source>
</evidence>
<feature type="compositionally biased region" description="Basic residues" evidence="2">
    <location>
        <begin position="1034"/>
        <end position="1048"/>
    </location>
</feature>
<feature type="region of interest" description="Disordered" evidence="2">
    <location>
        <begin position="549"/>
        <end position="572"/>
    </location>
</feature>
<dbReference type="Pfam" id="PF24064">
    <property type="entry name" value="HTH_NPRL3"/>
    <property type="match status" value="1"/>
</dbReference>
<proteinExistence type="inferred from homology"/>
<dbReference type="Proteomes" id="UP000306050">
    <property type="component" value="Chromosome SGRAM_7"/>
</dbReference>
<organism evidence="4 5">
    <name type="scientific">Sporisorium graminicola</name>
    <dbReference type="NCBI Taxonomy" id="280036"/>
    <lineage>
        <taxon>Eukaryota</taxon>
        <taxon>Fungi</taxon>
        <taxon>Dikarya</taxon>
        <taxon>Basidiomycota</taxon>
        <taxon>Ustilaginomycotina</taxon>
        <taxon>Ustilaginomycetes</taxon>
        <taxon>Ustilaginales</taxon>
        <taxon>Ustilaginaceae</taxon>
        <taxon>Sporisorium</taxon>
    </lineage>
</organism>
<dbReference type="GO" id="GO:0038202">
    <property type="term" value="P:TORC1 signaling"/>
    <property type="evidence" value="ECO:0007669"/>
    <property type="project" value="TreeGrafter"/>
</dbReference>
<evidence type="ECO:0000256" key="2">
    <source>
        <dbReference type="SAM" id="MobiDB-lite"/>
    </source>
</evidence>
<feature type="region of interest" description="Disordered" evidence="2">
    <location>
        <begin position="721"/>
        <end position="824"/>
    </location>
</feature>
<feature type="region of interest" description="Disordered" evidence="2">
    <location>
        <begin position="42"/>
        <end position="192"/>
    </location>
</feature>
<feature type="compositionally biased region" description="Polar residues" evidence="2">
    <location>
        <begin position="912"/>
        <end position="923"/>
    </location>
</feature>
<feature type="compositionally biased region" description="Low complexity" evidence="2">
    <location>
        <begin position="1006"/>
        <end position="1015"/>
    </location>
</feature>
<feature type="compositionally biased region" description="Acidic residues" evidence="2">
    <location>
        <begin position="68"/>
        <end position="79"/>
    </location>
</feature>
<feature type="compositionally biased region" description="Basic and acidic residues" evidence="2">
    <location>
        <begin position="182"/>
        <end position="192"/>
    </location>
</feature>
<feature type="compositionally biased region" description="Polar residues" evidence="2">
    <location>
        <begin position="266"/>
        <end position="275"/>
    </location>
</feature>
<dbReference type="InterPro" id="IPR056603">
    <property type="entry name" value="HTH_NPRL3"/>
</dbReference>
<dbReference type="KEGG" id="sgra:EX895_005649"/>
<dbReference type="RefSeq" id="XP_029737472.1">
    <property type="nucleotide sequence ID" value="XM_029886241.1"/>
</dbReference>
<feature type="domain" description="GATOR1 complex protein NPRL3 C-terminal HTH" evidence="3">
    <location>
        <begin position="1241"/>
        <end position="1302"/>
    </location>
</feature>
<feature type="compositionally biased region" description="Basic and acidic residues" evidence="2">
    <location>
        <begin position="255"/>
        <end position="264"/>
    </location>
</feature>
<dbReference type="GO" id="GO:1904262">
    <property type="term" value="P:negative regulation of TORC1 signaling"/>
    <property type="evidence" value="ECO:0007669"/>
    <property type="project" value="TreeGrafter"/>
</dbReference>
<dbReference type="GO" id="GO:1990130">
    <property type="term" value="C:GATOR1 complex"/>
    <property type="evidence" value="ECO:0007669"/>
    <property type="project" value="TreeGrafter"/>
</dbReference>
<feature type="compositionally biased region" description="Basic and acidic residues" evidence="2">
    <location>
        <begin position="745"/>
        <end position="809"/>
    </location>
</feature>
<dbReference type="GO" id="GO:0010508">
    <property type="term" value="P:positive regulation of autophagy"/>
    <property type="evidence" value="ECO:0007669"/>
    <property type="project" value="TreeGrafter"/>
</dbReference>
<evidence type="ECO:0000259" key="3">
    <source>
        <dbReference type="Pfam" id="PF24064"/>
    </source>
</evidence>
<name>A0A4U7KNW4_9BASI</name>
<protein>
    <recommendedName>
        <fullName evidence="3">GATOR1 complex protein NPRL3 C-terminal HTH domain-containing protein</fullName>
    </recommendedName>
</protein>
<reference evidence="4 5" key="1">
    <citation type="submission" date="2019-05" db="EMBL/GenBank/DDBJ databases">
        <title>Sporisorium graminicola CBS 10092 draft sequencing and annotation.</title>
        <authorList>
            <person name="Solano-Gonzalez S."/>
            <person name="Caddick M.X."/>
            <person name="Darby A."/>
        </authorList>
    </citation>
    <scope>NUCLEOTIDE SEQUENCE [LARGE SCALE GENOMIC DNA]</scope>
    <source>
        <strain evidence="4 5">CBS 10092</strain>
    </source>
</reference>
<feature type="compositionally biased region" description="Polar residues" evidence="2">
    <location>
        <begin position="313"/>
        <end position="324"/>
    </location>
</feature>
<feature type="compositionally biased region" description="Low complexity" evidence="2">
    <location>
        <begin position="1193"/>
        <end position="1222"/>
    </location>
</feature>
<dbReference type="InterPro" id="IPR005365">
    <property type="entry name" value="Npr3"/>
</dbReference>
<feature type="compositionally biased region" description="Low complexity" evidence="2">
    <location>
        <begin position="880"/>
        <end position="890"/>
    </location>
</feature>
<dbReference type="GeneID" id="40728544"/>
<dbReference type="Pfam" id="PF03666">
    <property type="entry name" value="NPR3"/>
    <property type="match status" value="1"/>
</dbReference>
<sequence>MAESLLGVILATSSSRGDHIVFRWPNSPKLFKRYSKVKYYTETRPLNRSQQDDDLDPVRQKAKWDRHDEDDDDNADALSDDGRQSDTPSSSDFEDSDGTLADDDENRSVRDRAETVVSQGRSKAGAAASTARSKSKARRPLLGMEEATPSVRSADRHASGHKDASDAHDRAPDSDAGTSKELSPEEKARREERATRAYKTYLGYDIEILASILNPRPELAHQKFELVVDDLAFLGHPVAATKGGTWGDQGDQTQDNDKEAHGANDKSASQTQQRGRSGLRKEIRPYDLPDDSDNLEKAAPSASEKQTSKHDPVTSSKSRNASQTRMEHTHEPSSSRSQAPLTQFHLVLVLDRPDPSSAMSGMDLSSWLQLYYDNIVFKMTAALFAEQSKSDYVGRETEKLLALRERCMDDGQAYAAYAAQCLGISSLARCIRDLHKSISTSSDAFLTINDCIEVHLQLPPILQDPASLPKLVDIETELDPNDPIFLSGGGFAGLGKEGADEDGGGGTYDRLLTLTPGQLSMEEWCRTTGPYLVPWKTLLLLHDQADEAPARSRDGSPAGLGSPGGGQPSEAHGFERLSRNFTALFRPRLHNCLNFSDVADLLGWQLYEDVYPMIRHLIYYRQARVIDVPRPGHVYAISPLFDFSRLGFLSRVWAQAFPEVAPLPVFLSQLSSSSRALGALFPARHQRELALDVLIWLLRHDVVVKMHIRLRLIATESVKLRTAERSRERHERHRVRREKRRQRAAKAEARRMKKSQAEEQQRRKAAEVAEEARVKEVGGEVRGRSRESDSARTAEAAHAEGMRDGRDGDADVQTSGLSVSRPPILAHPDSVAEAALAAAAIAGSGGEEAGRAHQHHHHRHPHRHHQHASDFNGGTDSGTAAAAAADKAPIPIAPRPPFDELKFERRPVLRSRSPSTAMMAAGTSTGLSVSFSNLSERGEIGRRARADTTGSSSSGGGLAHGRNRGDGLSMTPSKSQMSRPTTPNVAIGGRGIPLHVRDRSIGGSGSSHPSSAEGSLPRRARRATSSAGWGGRKGVARSRSPSRARMKVRGFGVGAEVEIDDDDEDEEEDEEGVVGVGMDQRGAEELDTKLGAMRLGQGQEGGKTKRRISTASERPDLPPPSESNYSDGGKGASQRSGFKRDTVSSGSASNSSSSDDETSSSNLSLSTDLDSDSGDSDSESHLHRSHARRNHQSSPMLSSSISPSSSPRFSRVRAATHTTTATTGGGKVYMESLIVEPSRASRRENEYIATMVEGKDAVTVKHFFRLLPYLNGKHTVDEIEYRVRMKRKDIRRLLATFREFIVTFMHP</sequence>